<evidence type="ECO:0000313" key="2">
    <source>
        <dbReference type="EMBL" id="TYK31186.1"/>
    </source>
</evidence>
<dbReference type="Proteomes" id="UP000321947">
    <property type="component" value="Unassembled WGS sequence"/>
</dbReference>
<comment type="caution">
    <text evidence="2">The sequence shown here is derived from an EMBL/GenBank/DDBJ whole genome shotgun (WGS) entry which is preliminary data.</text>
</comment>
<organism evidence="2 3">
    <name type="scientific">Cucumis melo var. makuwa</name>
    <name type="common">Oriental melon</name>
    <dbReference type="NCBI Taxonomy" id="1194695"/>
    <lineage>
        <taxon>Eukaryota</taxon>
        <taxon>Viridiplantae</taxon>
        <taxon>Streptophyta</taxon>
        <taxon>Embryophyta</taxon>
        <taxon>Tracheophyta</taxon>
        <taxon>Spermatophyta</taxon>
        <taxon>Magnoliopsida</taxon>
        <taxon>eudicotyledons</taxon>
        <taxon>Gunneridae</taxon>
        <taxon>Pentapetalae</taxon>
        <taxon>rosids</taxon>
        <taxon>fabids</taxon>
        <taxon>Cucurbitales</taxon>
        <taxon>Cucurbitaceae</taxon>
        <taxon>Benincaseae</taxon>
        <taxon>Cucumis</taxon>
    </lineage>
</organism>
<dbReference type="AlphaFoldDB" id="A0A5D3E6C4"/>
<proteinExistence type="predicted"/>
<protein>
    <submittedName>
        <fullName evidence="2">Uncharacterized protein</fullName>
    </submittedName>
</protein>
<dbReference type="EMBL" id="SSTD01000141">
    <property type="protein sequence ID" value="TYK31186.1"/>
    <property type="molecule type" value="Genomic_DNA"/>
</dbReference>
<gene>
    <name evidence="2" type="ORF">E5676_scaffold455G004700</name>
</gene>
<evidence type="ECO:0000256" key="1">
    <source>
        <dbReference type="SAM" id="Phobius"/>
    </source>
</evidence>
<feature type="transmembrane region" description="Helical" evidence="1">
    <location>
        <begin position="95"/>
        <end position="116"/>
    </location>
</feature>
<keyword evidence="1" id="KW-1133">Transmembrane helix</keyword>
<sequence>MHFRPVREVRFFLLFPAGKPLQPPENLYSRLNNAHLPHFPFSFRSDWSESGVRSSSSWSSDSVVLFDLFFENVVTLLLVEGLILTVRGHNYDLSLFFWILDFVRGSVLSFLLRLFVVRRSDHRRKRIRNDFAMRWTLEFGLNFEDLNCGEDESACSGSHKMA</sequence>
<feature type="transmembrane region" description="Helical" evidence="1">
    <location>
        <begin position="63"/>
        <end position="83"/>
    </location>
</feature>
<name>A0A5D3E6C4_CUCMM</name>
<reference evidence="2 3" key="1">
    <citation type="submission" date="2019-08" db="EMBL/GenBank/DDBJ databases">
        <title>Draft genome sequences of two oriental melons (Cucumis melo L. var makuwa).</title>
        <authorList>
            <person name="Kwon S.-Y."/>
        </authorList>
    </citation>
    <scope>NUCLEOTIDE SEQUENCE [LARGE SCALE GENOMIC DNA]</scope>
    <source>
        <strain evidence="3">cv. Chang Bougi</strain>
        <tissue evidence="2">Leaf</tissue>
    </source>
</reference>
<keyword evidence="1" id="KW-0472">Membrane</keyword>
<keyword evidence="1" id="KW-0812">Transmembrane</keyword>
<evidence type="ECO:0000313" key="3">
    <source>
        <dbReference type="Proteomes" id="UP000321947"/>
    </source>
</evidence>
<accession>A0A5D3E6C4</accession>